<keyword evidence="2" id="KW-1185">Reference proteome</keyword>
<reference evidence="1 2" key="1">
    <citation type="submission" date="2018-04" db="EMBL/GenBank/DDBJ databases">
        <title>Genomic Encyclopedia of Type Strains, Phase IV (KMG-IV): sequencing the most valuable type-strain genomes for metagenomic binning, comparative biology and taxonomic classification.</title>
        <authorList>
            <person name="Goeker M."/>
        </authorList>
    </citation>
    <scope>NUCLEOTIDE SEQUENCE [LARGE SCALE GENOMIC DNA]</scope>
    <source>
        <strain evidence="1 2">DSM 45771</strain>
    </source>
</reference>
<sequence>MLRRVVRDDVPLAPVHAAVHARLVAIAPGRADTTLPAPSADPDAALWLLGDFASGLAVTGTLDPGQRITTLRLTLHVLSREIEGDTLHAAGCLDERLPDVALSTAVITDGAGRTIARAHGRNAVLTDEVAAGYGTEVPSWASSPLTVAGMVRDGGAPSDQAVNTAAVVQGGALASVPARALAGVLDGPADEASAAFLRPVPADGRTVHAEAELEHGGRRLRSGRALLRDDRDRVVLSVSGLRYG</sequence>
<dbReference type="Gene3D" id="3.10.129.10">
    <property type="entry name" value="Hotdog Thioesterase"/>
    <property type="match status" value="2"/>
</dbReference>
<evidence type="ECO:0008006" key="3">
    <source>
        <dbReference type="Google" id="ProtNLM"/>
    </source>
</evidence>
<proteinExistence type="predicted"/>
<evidence type="ECO:0000313" key="2">
    <source>
        <dbReference type="Proteomes" id="UP000245639"/>
    </source>
</evidence>
<dbReference type="OrthoDB" id="3693421at2"/>
<dbReference type="EMBL" id="QEKW01000032">
    <property type="protein sequence ID" value="PVY96174.1"/>
    <property type="molecule type" value="Genomic_DNA"/>
</dbReference>
<comment type="caution">
    <text evidence="1">The sequence shown here is derived from an EMBL/GenBank/DDBJ whole genome shotgun (WGS) entry which is preliminary data.</text>
</comment>
<organism evidence="1 2">
    <name type="scientific">Actinomycetospora cinnamomea</name>
    <dbReference type="NCBI Taxonomy" id="663609"/>
    <lineage>
        <taxon>Bacteria</taxon>
        <taxon>Bacillati</taxon>
        <taxon>Actinomycetota</taxon>
        <taxon>Actinomycetes</taxon>
        <taxon>Pseudonocardiales</taxon>
        <taxon>Pseudonocardiaceae</taxon>
        <taxon>Actinomycetospora</taxon>
    </lineage>
</organism>
<protein>
    <recommendedName>
        <fullName evidence="3">Thioesterase superfamily protein</fullName>
    </recommendedName>
</protein>
<dbReference type="SUPFAM" id="SSF54637">
    <property type="entry name" value="Thioesterase/thiol ester dehydrase-isomerase"/>
    <property type="match status" value="2"/>
</dbReference>
<dbReference type="InterPro" id="IPR029069">
    <property type="entry name" value="HotDog_dom_sf"/>
</dbReference>
<dbReference type="AlphaFoldDB" id="A0A2U1E889"/>
<dbReference type="Proteomes" id="UP000245639">
    <property type="component" value="Unassembled WGS sequence"/>
</dbReference>
<dbReference type="RefSeq" id="WP_133252103.1">
    <property type="nucleotide sequence ID" value="NZ_QEKW01000032.1"/>
</dbReference>
<accession>A0A2U1E889</accession>
<evidence type="ECO:0000313" key="1">
    <source>
        <dbReference type="EMBL" id="PVY96174.1"/>
    </source>
</evidence>
<name>A0A2U1E889_9PSEU</name>
<gene>
    <name evidence="1" type="ORF">C8D89_13215</name>
</gene>